<dbReference type="RefSeq" id="WP_024571006.1">
    <property type="nucleotide sequence ID" value="NZ_CP021122.1"/>
</dbReference>
<feature type="compositionally biased region" description="Gly residues" evidence="1">
    <location>
        <begin position="56"/>
        <end position="68"/>
    </location>
</feature>
<dbReference type="SUPFAM" id="SSF55486">
    <property type="entry name" value="Metalloproteases ('zincins'), catalytic domain"/>
    <property type="match status" value="1"/>
</dbReference>
<dbReference type="AlphaFoldDB" id="A0A1U3NKB7"/>
<proteinExistence type="predicted"/>
<accession>A0A1U3NKB7</accession>
<name>A0A1U3NKB7_9MYCO</name>
<feature type="compositionally biased region" description="Polar residues" evidence="1">
    <location>
        <begin position="193"/>
        <end position="205"/>
    </location>
</feature>
<evidence type="ECO:0000256" key="1">
    <source>
        <dbReference type="SAM" id="MobiDB-lite"/>
    </source>
</evidence>
<feature type="compositionally biased region" description="Low complexity" evidence="1">
    <location>
        <begin position="105"/>
        <end position="130"/>
    </location>
</feature>
<reference evidence="2 3" key="1">
    <citation type="submission" date="2016-11" db="EMBL/GenBank/DDBJ databases">
        <authorList>
            <consortium name="Pathogen Informatics"/>
        </authorList>
    </citation>
    <scope>NUCLEOTIDE SEQUENCE [LARGE SCALE GENOMIC DNA]</scope>
    <source>
        <strain evidence="2 3">911</strain>
    </source>
</reference>
<dbReference type="Proteomes" id="UP000190074">
    <property type="component" value="Unassembled WGS sequence"/>
</dbReference>
<feature type="compositionally biased region" description="Basic and acidic residues" evidence="1">
    <location>
        <begin position="206"/>
        <end position="221"/>
    </location>
</feature>
<dbReference type="EMBL" id="FVGW01000001">
    <property type="protein sequence ID" value="SKL45524.1"/>
    <property type="molecule type" value="Genomic_DNA"/>
</dbReference>
<dbReference type="GO" id="GO:0008237">
    <property type="term" value="F:metallopeptidase activity"/>
    <property type="evidence" value="ECO:0007669"/>
    <property type="project" value="InterPro"/>
</dbReference>
<protein>
    <recommendedName>
        <fullName evidence="4">Peptidase metallopeptidase domain-containing protein</fullName>
    </recommendedName>
</protein>
<feature type="region of interest" description="Disordered" evidence="1">
    <location>
        <begin position="47"/>
        <end position="251"/>
    </location>
</feature>
<evidence type="ECO:0000313" key="3">
    <source>
        <dbReference type="Proteomes" id="UP000190074"/>
    </source>
</evidence>
<feature type="compositionally biased region" description="Basic and acidic residues" evidence="1">
    <location>
        <begin position="237"/>
        <end position="251"/>
    </location>
</feature>
<dbReference type="InterPro" id="IPR024079">
    <property type="entry name" value="MetalloPept_cat_dom_sf"/>
</dbReference>
<feature type="compositionally biased region" description="Polar residues" evidence="1">
    <location>
        <begin position="92"/>
        <end position="104"/>
    </location>
</feature>
<gene>
    <name evidence="2" type="ORF">SAMEA2259716_00614</name>
</gene>
<evidence type="ECO:0000313" key="2">
    <source>
        <dbReference type="EMBL" id="SKL45524.1"/>
    </source>
</evidence>
<evidence type="ECO:0008006" key="4">
    <source>
        <dbReference type="Google" id="ProtNLM"/>
    </source>
</evidence>
<feature type="compositionally biased region" description="Low complexity" evidence="1">
    <location>
        <begin position="156"/>
        <end position="192"/>
    </location>
</feature>
<dbReference type="Gene3D" id="3.40.390.10">
    <property type="entry name" value="Collagenase (Catalytic Domain)"/>
    <property type="match status" value="1"/>
</dbReference>
<sequence>MVMKDHWRFSARLRGVLAVTAVGALLVGGVKVISDYTTPGSGFSIIATGAADPTGPTGGPGSGPGGMNGSQFQPPGLPPQMPDYQRGINQPPLDQNNGISIYNSGNPQAPQQASGQQGAQQPQQGWDQPAHGTQIPDYQTNPGYTQGPGKPNPDYQAPQQGNQVQQSQRGDQQPASQAPTQTQAPTQSQAPTETQGPGQQDGNQSDSDRMEKHEGDNDKSPECPGNVTETPSGVEVKNADPFRNHGRDSNSVVDRELKYSVDTKWSSEFNKAMDAWKKFAGDKIKFTEIPKSIQTEATLVIQDQRDVSGNEWKSGNSWVNAMWTHLTPPKIIWTFYLVTDHILTNAPIFEELTESERISTFGHEIGHALGMDHSCENTLMYYQVLPLYPPEAPTAIDKAIFNIIWP</sequence>
<organism evidence="2 3">
    <name type="scientific">Mycobacteroides abscessus subsp. massiliense</name>
    <dbReference type="NCBI Taxonomy" id="1962118"/>
    <lineage>
        <taxon>Bacteria</taxon>
        <taxon>Bacillati</taxon>
        <taxon>Actinomycetota</taxon>
        <taxon>Actinomycetes</taxon>
        <taxon>Mycobacteriales</taxon>
        <taxon>Mycobacteriaceae</taxon>
        <taxon>Mycobacteroides</taxon>
        <taxon>Mycobacteroides abscessus</taxon>
    </lineage>
</organism>